<feature type="domain" description="MsrB" evidence="10">
    <location>
        <begin position="10"/>
        <end position="132"/>
    </location>
</feature>
<evidence type="ECO:0000256" key="9">
    <source>
        <dbReference type="HAMAP-Rule" id="MF_01400"/>
    </source>
</evidence>
<dbReference type="Gene3D" id="2.170.150.20">
    <property type="entry name" value="Peptide methionine sulfoxide reductase"/>
    <property type="match status" value="1"/>
</dbReference>
<comment type="catalytic activity">
    <reaction evidence="7 9">
        <text>L-methionyl-[protein] + [thioredoxin]-disulfide + H2O = L-methionyl-(R)-S-oxide-[protein] + [thioredoxin]-dithiol</text>
        <dbReference type="Rhea" id="RHEA:24164"/>
        <dbReference type="Rhea" id="RHEA-COMP:10698"/>
        <dbReference type="Rhea" id="RHEA-COMP:10700"/>
        <dbReference type="Rhea" id="RHEA-COMP:12313"/>
        <dbReference type="Rhea" id="RHEA-COMP:12314"/>
        <dbReference type="ChEBI" id="CHEBI:15377"/>
        <dbReference type="ChEBI" id="CHEBI:16044"/>
        <dbReference type="ChEBI" id="CHEBI:29950"/>
        <dbReference type="ChEBI" id="CHEBI:45764"/>
        <dbReference type="ChEBI" id="CHEBI:50058"/>
        <dbReference type="EC" id="1.8.4.12"/>
    </reaction>
</comment>
<accession>A0A1V8M2W3</accession>
<dbReference type="FunFam" id="2.170.150.20:FF:000001">
    <property type="entry name" value="Peptide methionine sulfoxide reductase MsrB"/>
    <property type="match status" value="1"/>
</dbReference>
<dbReference type="InterPro" id="IPR028427">
    <property type="entry name" value="Met_Sox_Rdtase_MsrB"/>
</dbReference>
<dbReference type="PANTHER" id="PTHR10173">
    <property type="entry name" value="METHIONINE SULFOXIDE REDUCTASE"/>
    <property type="match status" value="1"/>
</dbReference>
<evidence type="ECO:0000256" key="8">
    <source>
        <dbReference type="ARBA" id="ARBA00075819"/>
    </source>
</evidence>
<dbReference type="OrthoDB" id="9785497at2"/>
<dbReference type="GO" id="GO:0006979">
    <property type="term" value="P:response to oxidative stress"/>
    <property type="evidence" value="ECO:0007669"/>
    <property type="project" value="InterPro"/>
</dbReference>
<evidence type="ECO:0000256" key="3">
    <source>
        <dbReference type="ARBA" id="ARBA00021130"/>
    </source>
</evidence>
<evidence type="ECO:0000256" key="5">
    <source>
        <dbReference type="ARBA" id="ARBA00022833"/>
    </source>
</evidence>
<feature type="active site" description="Nucleophile" evidence="9">
    <location>
        <position position="121"/>
    </location>
</feature>
<gene>
    <name evidence="9" type="primary">msrB</name>
    <name evidence="11" type="ORF">AU255_16795</name>
</gene>
<dbReference type="GO" id="GO:0005737">
    <property type="term" value="C:cytoplasm"/>
    <property type="evidence" value="ECO:0007669"/>
    <property type="project" value="TreeGrafter"/>
</dbReference>
<feature type="binding site" evidence="9">
    <location>
        <position position="49"/>
    </location>
    <ligand>
        <name>Zn(2+)</name>
        <dbReference type="ChEBI" id="CHEBI:29105"/>
    </ligand>
</feature>
<evidence type="ECO:0000256" key="4">
    <source>
        <dbReference type="ARBA" id="ARBA00022723"/>
    </source>
</evidence>
<dbReference type="RefSeq" id="WP_080524073.1">
    <property type="nucleotide sequence ID" value="NZ_LPUF01000003.1"/>
</dbReference>
<evidence type="ECO:0000313" key="12">
    <source>
        <dbReference type="Proteomes" id="UP000191980"/>
    </source>
</evidence>
<evidence type="ECO:0000259" key="10">
    <source>
        <dbReference type="PROSITE" id="PS51790"/>
    </source>
</evidence>
<keyword evidence="12" id="KW-1185">Reference proteome</keyword>
<proteinExistence type="inferred from homology"/>
<sequence>MTQKKIRLSDEQWREKLSPEQFSICRNSATEPAFTGKYVDCKTEGIYHCSCCGQALFDSASKYDSGSGWPSFWDTLSAQAVKEIVDTSHGMRRVEVTCSVCDAHLGHVFEDGPEPTGLRYCINSASLELKAK</sequence>
<comment type="caution">
    <text evidence="11">The sequence shown here is derived from an EMBL/GenBank/DDBJ whole genome shotgun (WGS) entry which is preliminary data.</text>
</comment>
<dbReference type="Pfam" id="PF01641">
    <property type="entry name" value="SelR"/>
    <property type="match status" value="1"/>
</dbReference>
<comment type="cofactor">
    <cofactor evidence="9">
        <name>Zn(2+)</name>
        <dbReference type="ChEBI" id="CHEBI:29105"/>
    </cofactor>
    <text evidence="9">Binds 1 zinc ion per subunit. The zinc ion is important for the structural integrity of the protein.</text>
</comment>
<dbReference type="InterPro" id="IPR011057">
    <property type="entry name" value="Mss4-like_sf"/>
</dbReference>
<protein>
    <recommendedName>
        <fullName evidence="3 9">Peptide methionine sulfoxide reductase MsrB</fullName>
        <ecNumber evidence="2 9">1.8.4.12</ecNumber>
    </recommendedName>
    <alternativeName>
        <fullName evidence="8 9">Peptide-methionine (R)-S-oxide reductase</fullName>
    </alternativeName>
</protein>
<dbReference type="EC" id="1.8.4.12" evidence="2 9"/>
<keyword evidence="5 9" id="KW-0862">Zinc</keyword>
<dbReference type="GO" id="GO:0033743">
    <property type="term" value="F:peptide-methionine (R)-S-oxide reductase activity"/>
    <property type="evidence" value="ECO:0007669"/>
    <property type="project" value="UniProtKB-UniRule"/>
</dbReference>
<evidence type="ECO:0000256" key="7">
    <source>
        <dbReference type="ARBA" id="ARBA00048488"/>
    </source>
</evidence>
<feature type="binding site" evidence="9">
    <location>
        <position position="98"/>
    </location>
    <ligand>
        <name>Zn(2+)</name>
        <dbReference type="ChEBI" id="CHEBI:29105"/>
    </ligand>
</feature>
<dbReference type="PROSITE" id="PS51790">
    <property type="entry name" value="MSRB"/>
    <property type="match status" value="1"/>
</dbReference>
<dbReference type="AlphaFoldDB" id="A0A1V8M2W3"/>
<dbReference type="Proteomes" id="UP000191980">
    <property type="component" value="Unassembled WGS sequence"/>
</dbReference>
<feature type="binding site" evidence="9">
    <location>
        <position position="52"/>
    </location>
    <ligand>
        <name>Zn(2+)</name>
        <dbReference type="ChEBI" id="CHEBI:29105"/>
    </ligand>
</feature>
<keyword evidence="6 9" id="KW-0560">Oxidoreductase</keyword>
<comment type="similarity">
    <text evidence="1 9">Belongs to the MsrB Met sulfoxide reductase family.</text>
</comment>
<dbReference type="PANTHER" id="PTHR10173:SF52">
    <property type="entry name" value="METHIONINE-R-SULFOXIDE REDUCTASE B1"/>
    <property type="match status" value="1"/>
</dbReference>
<dbReference type="EMBL" id="LPUF01000003">
    <property type="protein sequence ID" value="OQK15848.1"/>
    <property type="molecule type" value="Genomic_DNA"/>
</dbReference>
<dbReference type="SUPFAM" id="SSF51316">
    <property type="entry name" value="Mss4-like"/>
    <property type="match status" value="1"/>
</dbReference>
<organism evidence="11 12">
    <name type="scientific">Methyloprofundus sedimenti</name>
    <dbReference type="NCBI Taxonomy" id="1420851"/>
    <lineage>
        <taxon>Bacteria</taxon>
        <taxon>Pseudomonadati</taxon>
        <taxon>Pseudomonadota</taxon>
        <taxon>Gammaproteobacteria</taxon>
        <taxon>Methylococcales</taxon>
        <taxon>Methylococcaceae</taxon>
        <taxon>Methyloprofundus</taxon>
    </lineage>
</organism>
<dbReference type="GO" id="GO:0008270">
    <property type="term" value="F:zinc ion binding"/>
    <property type="evidence" value="ECO:0007669"/>
    <property type="project" value="UniProtKB-UniRule"/>
</dbReference>
<evidence type="ECO:0000256" key="2">
    <source>
        <dbReference type="ARBA" id="ARBA00012499"/>
    </source>
</evidence>
<reference evidence="11 12" key="1">
    <citation type="submission" date="2015-12" db="EMBL/GenBank/DDBJ databases">
        <authorList>
            <person name="Shamseldin A."/>
            <person name="Moawad H."/>
            <person name="Abd El-Rahim W.M."/>
            <person name="Sadowsky M.J."/>
        </authorList>
    </citation>
    <scope>NUCLEOTIDE SEQUENCE [LARGE SCALE GENOMIC DNA]</scope>
    <source>
        <strain evidence="11 12">WF1</strain>
    </source>
</reference>
<dbReference type="STRING" id="1420851.AU255_16795"/>
<keyword evidence="4 9" id="KW-0479">Metal-binding</keyword>
<dbReference type="HAMAP" id="MF_01400">
    <property type="entry name" value="MsrB"/>
    <property type="match status" value="1"/>
</dbReference>
<evidence type="ECO:0000313" key="11">
    <source>
        <dbReference type="EMBL" id="OQK15848.1"/>
    </source>
</evidence>
<dbReference type="GO" id="GO:0030091">
    <property type="term" value="P:protein repair"/>
    <property type="evidence" value="ECO:0007669"/>
    <property type="project" value="InterPro"/>
</dbReference>
<dbReference type="NCBIfam" id="TIGR00357">
    <property type="entry name" value="peptide-methionine (R)-S-oxide reductase MsrB"/>
    <property type="match status" value="1"/>
</dbReference>
<evidence type="ECO:0000256" key="1">
    <source>
        <dbReference type="ARBA" id="ARBA00007174"/>
    </source>
</evidence>
<evidence type="ECO:0000256" key="6">
    <source>
        <dbReference type="ARBA" id="ARBA00023002"/>
    </source>
</evidence>
<name>A0A1V8M2W3_9GAMM</name>
<dbReference type="InterPro" id="IPR002579">
    <property type="entry name" value="Met_Sox_Rdtase_MsrB_dom"/>
</dbReference>
<feature type="binding site" evidence="9">
    <location>
        <position position="101"/>
    </location>
    <ligand>
        <name>Zn(2+)</name>
        <dbReference type="ChEBI" id="CHEBI:29105"/>
    </ligand>
</feature>